<evidence type="ECO:0000256" key="3">
    <source>
        <dbReference type="ARBA" id="ARBA00022448"/>
    </source>
</evidence>
<feature type="transmembrane region" description="Helical" evidence="12">
    <location>
        <begin position="109"/>
        <end position="127"/>
    </location>
</feature>
<evidence type="ECO:0008006" key="15">
    <source>
        <dbReference type="Google" id="ProtNLM"/>
    </source>
</evidence>
<name>A0A8J4Q1L6_9MYCE</name>
<comment type="caution">
    <text evidence="13">The sequence shown here is derived from an EMBL/GenBank/DDBJ whole genome shotgun (WGS) entry which is preliminary data.</text>
</comment>
<dbReference type="Pfam" id="PF02466">
    <property type="entry name" value="Tim17"/>
    <property type="match status" value="1"/>
</dbReference>
<evidence type="ECO:0000256" key="2">
    <source>
        <dbReference type="ARBA" id="ARBA00008444"/>
    </source>
</evidence>
<evidence type="ECO:0000256" key="9">
    <source>
        <dbReference type="ARBA" id="ARBA00023128"/>
    </source>
</evidence>
<dbReference type="PANTHER" id="PTHR10485:SF0">
    <property type="entry name" value="AT05822P-RELATED"/>
    <property type="match status" value="1"/>
</dbReference>
<keyword evidence="6" id="KW-0653">Protein transport</keyword>
<keyword evidence="10 12" id="KW-0472">Membrane</keyword>
<keyword evidence="4 12" id="KW-0812">Transmembrane</keyword>
<keyword evidence="8" id="KW-0811">Translocation</keyword>
<dbReference type="PANTHER" id="PTHR10485">
    <property type="entry name" value="MITOCHONDRIAL IMPORT INNER MEMBRANE TRANSLOCASE SUBUNIT TIM-17"/>
    <property type="match status" value="1"/>
</dbReference>
<feature type="transmembrane region" description="Helical" evidence="12">
    <location>
        <begin position="13"/>
        <end position="33"/>
    </location>
</feature>
<evidence type="ECO:0000313" key="13">
    <source>
        <dbReference type="EMBL" id="KAF2077047.1"/>
    </source>
</evidence>
<accession>A0A8J4Q1L6</accession>
<dbReference type="GO" id="GO:0030150">
    <property type="term" value="P:protein import into mitochondrial matrix"/>
    <property type="evidence" value="ECO:0007669"/>
    <property type="project" value="TreeGrafter"/>
</dbReference>
<evidence type="ECO:0000256" key="4">
    <source>
        <dbReference type="ARBA" id="ARBA00022692"/>
    </source>
</evidence>
<keyword evidence="3" id="KW-0813">Transport</keyword>
<dbReference type="OrthoDB" id="2261329at2759"/>
<evidence type="ECO:0000256" key="11">
    <source>
        <dbReference type="SAM" id="MobiDB-lite"/>
    </source>
</evidence>
<dbReference type="AlphaFoldDB" id="A0A8J4Q1L6"/>
<reference evidence="13" key="1">
    <citation type="submission" date="2020-01" db="EMBL/GenBank/DDBJ databases">
        <title>Development of genomics and gene disruption for Polysphondylium violaceum indicates a role for the polyketide synthase stlB in stalk morphogenesis.</title>
        <authorList>
            <person name="Narita B."/>
            <person name="Kawabe Y."/>
            <person name="Kin K."/>
            <person name="Saito T."/>
            <person name="Gibbs R."/>
            <person name="Kuspa A."/>
            <person name="Muzny D."/>
            <person name="Queller D."/>
            <person name="Richards S."/>
            <person name="Strassman J."/>
            <person name="Sucgang R."/>
            <person name="Worley K."/>
            <person name="Schaap P."/>
        </authorList>
    </citation>
    <scope>NUCLEOTIDE SEQUENCE</scope>
    <source>
        <strain evidence="13">QSvi11</strain>
    </source>
</reference>
<dbReference type="EMBL" id="AJWJ01000041">
    <property type="protein sequence ID" value="KAF2077047.1"/>
    <property type="molecule type" value="Genomic_DNA"/>
</dbReference>
<evidence type="ECO:0000256" key="7">
    <source>
        <dbReference type="ARBA" id="ARBA00022989"/>
    </source>
</evidence>
<organism evidence="13 14">
    <name type="scientific">Polysphondylium violaceum</name>
    <dbReference type="NCBI Taxonomy" id="133409"/>
    <lineage>
        <taxon>Eukaryota</taxon>
        <taxon>Amoebozoa</taxon>
        <taxon>Evosea</taxon>
        <taxon>Eumycetozoa</taxon>
        <taxon>Dictyostelia</taxon>
        <taxon>Dictyosteliales</taxon>
        <taxon>Dictyosteliaceae</taxon>
        <taxon>Polysphondylium</taxon>
    </lineage>
</organism>
<sequence>MELPCPEKIYSDVGAAFGIGLGLSTMVNIFFGLKRAPKAQMINYTFALIRKKAPTSGGNFAIWGAGFSGFDCSLSYIRKKDDIINPIASGAITGGLLACRRGFKATVSAAAFGGIFIGLIEAGSYYMRKRMQAQQMEMIEAQAAQAAQDQAMERAKEDAKKHNKQHQQ</sequence>
<dbReference type="GO" id="GO:0005744">
    <property type="term" value="C:TIM23 mitochondrial import inner membrane translocase complex"/>
    <property type="evidence" value="ECO:0007669"/>
    <property type="project" value="TreeGrafter"/>
</dbReference>
<feature type="compositionally biased region" description="Basic and acidic residues" evidence="11">
    <location>
        <begin position="151"/>
        <end position="160"/>
    </location>
</feature>
<keyword evidence="9" id="KW-0496">Mitochondrion</keyword>
<comment type="subcellular location">
    <subcellularLocation>
        <location evidence="1">Mitochondrion inner membrane</location>
        <topology evidence="1">Multi-pass membrane protein</topology>
    </subcellularLocation>
</comment>
<evidence type="ECO:0000256" key="1">
    <source>
        <dbReference type="ARBA" id="ARBA00004448"/>
    </source>
</evidence>
<keyword evidence="14" id="KW-1185">Reference proteome</keyword>
<feature type="region of interest" description="Disordered" evidence="11">
    <location>
        <begin position="147"/>
        <end position="168"/>
    </location>
</feature>
<evidence type="ECO:0000256" key="12">
    <source>
        <dbReference type="SAM" id="Phobius"/>
    </source>
</evidence>
<keyword evidence="5" id="KW-0999">Mitochondrion inner membrane</keyword>
<gene>
    <name evidence="13" type="ORF">CYY_001679</name>
</gene>
<dbReference type="Proteomes" id="UP000695562">
    <property type="component" value="Unassembled WGS sequence"/>
</dbReference>
<evidence type="ECO:0000313" key="14">
    <source>
        <dbReference type="Proteomes" id="UP000695562"/>
    </source>
</evidence>
<evidence type="ECO:0000256" key="8">
    <source>
        <dbReference type="ARBA" id="ARBA00023010"/>
    </source>
</evidence>
<dbReference type="GO" id="GO:0008320">
    <property type="term" value="F:protein transmembrane transporter activity"/>
    <property type="evidence" value="ECO:0007669"/>
    <property type="project" value="TreeGrafter"/>
</dbReference>
<evidence type="ECO:0000256" key="5">
    <source>
        <dbReference type="ARBA" id="ARBA00022792"/>
    </source>
</evidence>
<comment type="similarity">
    <text evidence="2">Belongs to the Tim17/Tim22/Tim23 family.</text>
</comment>
<evidence type="ECO:0000256" key="10">
    <source>
        <dbReference type="ARBA" id="ARBA00023136"/>
    </source>
</evidence>
<proteinExistence type="inferred from homology"/>
<keyword evidence="7 12" id="KW-1133">Transmembrane helix</keyword>
<evidence type="ECO:0000256" key="6">
    <source>
        <dbReference type="ARBA" id="ARBA00022927"/>
    </source>
</evidence>
<protein>
    <recommendedName>
        <fullName evidence="15">Mitochondrial import inner membrane translocase subunit TIM17</fullName>
    </recommendedName>
</protein>